<name>A0AAD4KLE8_9EURO</name>
<dbReference type="PROSITE" id="PS50850">
    <property type="entry name" value="MFS"/>
    <property type="match status" value="1"/>
</dbReference>
<evidence type="ECO:0000256" key="4">
    <source>
        <dbReference type="ARBA" id="ARBA00022692"/>
    </source>
</evidence>
<dbReference type="PANTHER" id="PTHR23511:SF5">
    <property type="entry name" value="MAJOR FACILITATOR-TYPE TRANSPORTER HXNZ-RELATED"/>
    <property type="match status" value="1"/>
</dbReference>
<dbReference type="InterPro" id="IPR036259">
    <property type="entry name" value="MFS_trans_sf"/>
</dbReference>
<keyword evidence="3" id="KW-0813">Transport</keyword>
<comment type="similarity">
    <text evidence="2">Belongs to the major facilitator superfamily.</text>
</comment>
<keyword evidence="4 8" id="KW-0812">Transmembrane</keyword>
<organism evidence="10 11">
    <name type="scientific">Talaromyces proteolyticus</name>
    <dbReference type="NCBI Taxonomy" id="1131652"/>
    <lineage>
        <taxon>Eukaryota</taxon>
        <taxon>Fungi</taxon>
        <taxon>Dikarya</taxon>
        <taxon>Ascomycota</taxon>
        <taxon>Pezizomycotina</taxon>
        <taxon>Eurotiomycetes</taxon>
        <taxon>Eurotiomycetidae</taxon>
        <taxon>Eurotiales</taxon>
        <taxon>Trichocomaceae</taxon>
        <taxon>Talaromyces</taxon>
        <taxon>Talaromyces sect. Bacilispori</taxon>
    </lineage>
</organism>
<keyword evidence="6 8" id="KW-0472">Membrane</keyword>
<keyword evidence="11" id="KW-1185">Reference proteome</keyword>
<proteinExistence type="inferred from homology"/>
<evidence type="ECO:0000256" key="5">
    <source>
        <dbReference type="ARBA" id="ARBA00022989"/>
    </source>
</evidence>
<dbReference type="PANTHER" id="PTHR23511">
    <property type="entry name" value="SYNAPTIC VESICLE GLYCOPROTEIN 2"/>
    <property type="match status" value="1"/>
</dbReference>
<evidence type="ECO:0000256" key="3">
    <source>
        <dbReference type="ARBA" id="ARBA00022448"/>
    </source>
</evidence>
<dbReference type="RefSeq" id="XP_046069486.1">
    <property type="nucleotide sequence ID" value="XM_046214292.1"/>
</dbReference>
<dbReference type="InterPro" id="IPR020846">
    <property type="entry name" value="MFS_dom"/>
</dbReference>
<feature type="region of interest" description="Disordered" evidence="7">
    <location>
        <begin position="33"/>
        <end position="72"/>
    </location>
</feature>
<evidence type="ECO:0000256" key="7">
    <source>
        <dbReference type="SAM" id="MobiDB-lite"/>
    </source>
</evidence>
<reference evidence="10" key="1">
    <citation type="submission" date="2021-12" db="EMBL/GenBank/DDBJ databases">
        <title>Convergent genome expansion in fungi linked to evolution of root-endophyte symbiosis.</title>
        <authorList>
            <consortium name="DOE Joint Genome Institute"/>
            <person name="Ke Y.-H."/>
            <person name="Bonito G."/>
            <person name="Liao H.-L."/>
            <person name="Looney B."/>
            <person name="Rojas-Flechas A."/>
            <person name="Nash J."/>
            <person name="Hameed K."/>
            <person name="Schadt C."/>
            <person name="Martin F."/>
            <person name="Crous P.W."/>
            <person name="Miettinen O."/>
            <person name="Magnuson J.K."/>
            <person name="Labbe J."/>
            <person name="Jacobson D."/>
            <person name="Doktycz M.J."/>
            <person name="Veneault-Fourrey C."/>
            <person name="Kuo A."/>
            <person name="Mondo S."/>
            <person name="Calhoun S."/>
            <person name="Riley R."/>
            <person name="Ohm R."/>
            <person name="LaButti K."/>
            <person name="Andreopoulos B."/>
            <person name="Pangilinan J."/>
            <person name="Nolan M."/>
            <person name="Tritt A."/>
            <person name="Clum A."/>
            <person name="Lipzen A."/>
            <person name="Daum C."/>
            <person name="Barry K."/>
            <person name="Grigoriev I.V."/>
            <person name="Vilgalys R."/>
        </authorList>
    </citation>
    <scope>NUCLEOTIDE SEQUENCE</scope>
    <source>
        <strain evidence="10">PMI_201</strain>
    </source>
</reference>
<keyword evidence="10" id="KW-0762">Sugar transport</keyword>
<evidence type="ECO:0000256" key="8">
    <source>
        <dbReference type="SAM" id="Phobius"/>
    </source>
</evidence>
<gene>
    <name evidence="10" type="ORF">BGW36DRAFT_361654</name>
</gene>
<evidence type="ECO:0000256" key="1">
    <source>
        <dbReference type="ARBA" id="ARBA00004141"/>
    </source>
</evidence>
<protein>
    <submittedName>
        <fullName evidence="10">Sugar transporter</fullName>
    </submittedName>
</protein>
<feature type="domain" description="Major facilitator superfamily (MFS) profile" evidence="9">
    <location>
        <begin position="156"/>
        <end position="623"/>
    </location>
</feature>
<dbReference type="Pfam" id="PF07690">
    <property type="entry name" value="MFS_1"/>
    <property type="match status" value="1"/>
</dbReference>
<feature type="transmembrane region" description="Helical" evidence="8">
    <location>
        <begin position="191"/>
        <end position="213"/>
    </location>
</feature>
<feature type="transmembrane region" description="Helical" evidence="8">
    <location>
        <begin position="279"/>
        <end position="302"/>
    </location>
</feature>
<dbReference type="GO" id="GO:0016020">
    <property type="term" value="C:membrane"/>
    <property type="evidence" value="ECO:0007669"/>
    <property type="project" value="UniProtKB-SubCell"/>
</dbReference>
<evidence type="ECO:0000256" key="2">
    <source>
        <dbReference type="ARBA" id="ARBA00008335"/>
    </source>
</evidence>
<feature type="transmembrane region" description="Helical" evidence="8">
    <location>
        <begin position="225"/>
        <end position="244"/>
    </location>
</feature>
<comment type="caution">
    <text evidence="10">The sequence shown here is derived from an EMBL/GenBank/DDBJ whole genome shotgun (WGS) entry which is preliminary data.</text>
</comment>
<feature type="transmembrane region" description="Helical" evidence="8">
    <location>
        <begin position="481"/>
        <end position="500"/>
    </location>
</feature>
<feature type="transmembrane region" description="Helical" evidence="8">
    <location>
        <begin position="115"/>
        <end position="131"/>
    </location>
</feature>
<evidence type="ECO:0000256" key="6">
    <source>
        <dbReference type="ARBA" id="ARBA00023136"/>
    </source>
</evidence>
<dbReference type="SUPFAM" id="SSF103473">
    <property type="entry name" value="MFS general substrate transporter"/>
    <property type="match status" value="1"/>
</dbReference>
<feature type="transmembrane region" description="Helical" evidence="8">
    <location>
        <begin position="436"/>
        <end position="461"/>
    </location>
</feature>
<dbReference type="FunFam" id="1.20.1250.20:FF:000171">
    <property type="entry name" value="MFS general substrate transporter"/>
    <property type="match status" value="1"/>
</dbReference>
<accession>A0AAD4KLE8</accession>
<feature type="transmembrane region" description="Helical" evidence="8">
    <location>
        <begin position="250"/>
        <end position="272"/>
    </location>
</feature>
<dbReference type="CDD" id="cd17316">
    <property type="entry name" value="MFS_SV2_like"/>
    <property type="match status" value="1"/>
</dbReference>
<evidence type="ECO:0000313" key="10">
    <source>
        <dbReference type="EMBL" id="KAH8693816.1"/>
    </source>
</evidence>
<dbReference type="Gene3D" id="1.20.1250.20">
    <property type="entry name" value="MFS general substrate transporter like domains"/>
    <property type="match status" value="1"/>
</dbReference>
<feature type="transmembrane region" description="Helical" evidence="8">
    <location>
        <begin position="152"/>
        <end position="171"/>
    </location>
</feature>
<dbReference type="EMBL" id="JAJTJA010000009">
    <property type="protein sequence ID" value="KAH8693816.1"/>
    <property type="molecule type" value="Genomic_DNA"/>
</dbReference>
<feature type="transmembrane region" description="Helical" evidence="8">
    <location>
        <begin position="599"/>
        <end position="620"/>
    </location>
</feature>
<feature type="transmembrane region" description="Helical" evidence="8">
    <location>
        <begin position="332"/>
        <end position="357"/>
    </location>
</feature>
<evidence type="ECO:0000259" key="9">
    <source>
        <dbReference type="PROSITE" id="PS50850"/>
    </source>
</evidence>
<evidence type="ECO:0000313" key="11">
    <source>
        <dbReference type="Proteomes" id="UP001201262"/>
    </source>
</evidence>
<dbReference type="InterPro" id="IPR011701">
    <property type="entry name" value="MFS"/>
</dbReference>
<dbReference type="GeneID" id="70244579"/>
<comment type="subcellular location">
    <subcellularLocation>
        <location evidence="1">Membrane</location>
        <topology evidence="1">Multi-pass membrane protein</topology>
    </subcellularLocation>
</comment>
<dbReference type="Proteomes" id="UP001201262">
    <property type="component" value="Unassembled WGS sequence"/>
</dbReference>
<dbReference type="GO" id="GO:0022857">
    <property type="term" value="F:transmembrane transporter activity"/>
    <property type="evidence" value="ECO:0007669"/>
    <property type="project" value="InterPro"/>
</dbReference>
<sequence length="628" mass="68002">MPIWTNPFTRNDRAEFLGVVIPLSQATRFNQLNIDHAPPSDEKDAGIAIPKDDNNKLDRIGSEENGAASNPECSHQTIEAIRAEVESEIAASGHDSSYDLFPAACNMPFAPDDTIFARFVVLIFDLLLCALKKTGKATTINLAIQDIGMGRYQWQLFILCGFGWFADNLWLQGIALTLNQVSQEFGISSTHVRFTTAALFIGLCIGASFWGIASDIVGRRLAFNMTLLICGIFGICIGASPTWIGVCGMAASLGLGVGGNLPVDGALFLEFLPTASNYLLTLLSIWWPMGQLVGSLIAWGFLPNYSCDTTLKACSAVAAGEPCCRREDNMGWRYLCITMGALTIFMWACRFFLFHLYESPKFLLSRGRQEEAVRTVHAIAFKNKAHTWLTVDILNEIGGHPDEVGKPSLSVVDIIKRALSKFSGERIGPLFASKKLGLTTALLWFCWATIGMGFPLFNAFLPQYLAHAGSSGGSTSPSITYRNYAITSIVGVPGSILGCYTVNLKYIGRKGTMAISTLITGVILFCFTISSDPNAQLTCSSLEAFFQNIMYGVLYAYTPEVFPAPNRGTGAGISSFFNRLCGVMAPIVAIYGTSSNPNAPVYASGGLMLAAFVAMVLLPIETRGKQCL</sequence>
<feature type="compositionally biased region" description="Basic and acidic residues" evidence="7">
    <location>
        <begin position="38"/>
        <end position="62"/>
    </location>
</feature>
<feature type="transmembrane region" description="Helical" evidence="8">
    <location>
        <begin position="512"/>
        <end position="530"/>
    </location>
</feature>
<keyword evidence="5 8" id="KW-1133">Transmembrane helix</keyword>
<dbReference type="AlphaFoldDB" id="A0AAD4KLE8"/>